<dbReference type="Proteomes" id="UP000646827">
    <property type="component" value="Unassembled WGS sequence"/>
</dbReference>
<feature type="transmembrane region" description="Helical" evidence="2">
    <location>
        <begin position="270"/>
        <end position="298"/>
    </location>
</feature>
<keyword evidence="2" id="KW-0472">Membrane</keyword>
<feature type="region of interest" description="Disordered" evidence="1">
    <location>
        <begin position="60"/>
        <end position="100"/>
    </location>
</feature>
<evidence type="ECO:0000256" key="1">
    <source>
        <dbReference type="SAM" id="MobiDB-lite"/>
    </source>
</evidence>
<keyword evidence="2" id="KW-0812">Transmembrane</keyword>
<dbReference type="OrthoDB" id="2271334at2759"/>
<evidence type="ECO:0000256" key="2">
    <source>
        <dbReference type="SAM" id="Phobius"/>
    </source>
</evidence>
<sequence>MVLHISDEDAAITDVPEILYDDYISTESMLSSQLSSCQYCNNNNSNSSNNSNHITNHTNHIDNNNNNTSCPRRTHRHHPLRNTYTNPHTPSSVSSESRPQRGRLYSESSWFYSWVQHHPRRKKNKQRLISKNTSGGNGTNNTDTKKSSAFIRPPTISSLSSLSNPLSKLDSIIHQNYPHRFSAFWFDTQGRSGKQQVEVNGKNAITKIRQDNKRFDFSSSTVQSSMFLFGFLFFPLWWVGACIYLRHPTRLSKQHNNPEAQSLFFANPRILGILNCWMSCFSVLIVPVIIGLGIWYHYTLHNV</sequence>
<gene>
    <name evidence="3" type="ORF">INT45_009294</name>
</gene>
<proteinExistence type="predicted"/>
<reference evidence="3 4" key="1">
    <citation type="submission" date="2020-12" db="EMBL/GenBank/DDBJ databases">
        <title>Metabolic potential, ecology and presence of endohyphal bacteria is reflected in genomic diversity of Mucoromycotina.</title>
        <authorList>
            <person name="Muszewska A."/>
            <person name="Okrasinska A."/>
            <person name="Steczkiewicz K."/>
            <person name="Drgas O."/>
            <person name="Orlowska M."/>
            <person name="Perlinska-Lenart U."/>
            <person name="Aleksandrzak-Piekarczyk T."/>
            <person name="Szatraj K."/>
            <person name="Zielenkiewicz U."/>
            <person name="Pilsyk S."/>
            <person name="Malc E."/>
            <person name="Mieczkowski P."/>
            <person name="Kruszewska J.S."/>
            <person name="Biernat P."/>
            <person name="Pawlowska J."/>
        </authorList>
    </citation>
    <scope>NUCLEOTIDE SEQUENCE [LARGE SCALE GENOMIC DNA]</scope>
    <source>
        <strain evidence="3 4">CBS 142.35</strain>
    </source>
</reference>
<feature type="region of interest" description="Disordered" evidence="1">
    <location>
        <begin position="121"/>
        <end position="150"/>
    </location>
</feature>
<protein>
    <submittedName>
        <fullName evidence="3">Uncharacterized protein</fullName>
    </submittedName>
</protein>
<evidence type="ECO:0000313" key="4">
    <source>
        <dbReference type="Proteomes" id="UP000646827"/>
    </source>
</evidence>
<dbReference type="AlphaFoldDB" id="A0A8H7VHT5"/>
<feature type="transmembrane region" description="Helical" evidence="2">
    <location>
        <begin position="226"/>
        <end position="245"/>
    </location>
</feature>
<dbReference type="EMBL" id="JAEPRB010000121">
    <property type="protein sequence ID" value="KAG2221045.1"/>
    <property type="molecule type" value="Genomic_DNA"/>
</dbReference>
<accession>A0A8H7VHT5</accession>
<evidence type="ECO:0000313" key="3">
    <source>
        <dbReference type="EMBL" id="KAG2221045.1"/>
    </source>
</evidence>
<feature type="compositionally biased region" description="Polar residues" evidence="1">
    <location>
        <begin position="82"/>
        <end position="97"/>
    </location>
</feature>
<keyword evidence="2" id="KW-1133">Transmembrane helix</keyword>
<name>A0A8H7VHT5_9FUNG</name>
<comment type="caution">
    <text evidence="3">The sequence shown here is derived from an EMBL/GenBank/DDBJ whole genome shotgun (WGS) entry which is preliminary data.</text>
</comment>
<organism evidence="3 4">
    <name type="scientific">Circinella minor</name>
    <dbReference type="NCBI Taxonomy" id="1195481"/>
    <lineage>
        <taxon>Eukaryota</taxon>
        <taxon>Fungi</taxon>
        <taxon>Fungi incertae sedis</taxon>
        <taxon>Mucoromycota</taxon>
        <taxon>Mucoromycotina</taxon>
        <taxon>Mucoromycetes</taxon>
        <taxon>Mucorales</taxon>
        <taxon>Lichtheimiaceae</taxon>
        <taxon>Circinella</taxon>
    </lineage>
</organism>
<keyword evidence="4" id="KW-1185">Reference proteome</keyword>
<feature type="compositionally biased region" description="Low complexity" evidence="1">
    <location>
        <begin position="130"/>
        <end position="142"/>
    </location>
</feature>
<feature type="compositionally biased region" description="Low complexity" evidence="1">
    <location>
        <begin position="60"/>
        <end position="69"/>
    </location>
</feature>